<evidence type="ECO:0000313" key="1">
    <source>
        <dbReference type="EMBL" id="NMH97875.1"/>
    </source>
</evidence>
<gene>
    <name evidence="1" type="ORF">HF526_11210</name>
</gene>
<organism evidence="1 2">
    <name type="scientific">Pseudonocardia acidicola</name>
    <dbReference type="NCBI Taxonomy" id="2724939"/>
    <lineage>
        <taxon>Bacteria</taxon>
        <taxon>Bacillati</taxon>
        <taxon>Actinomycetota</taxon>
        <taxon>Actinomycetes</taxon>
        <taxon>Pseudonocardiales</taxon>
        <taxon>Pseudonocardiaceae</taxon>
        <taxon>Pseudonocardia</taxon>
    </lineage>
</organism>
<dbReference type="RefSeq" id="WP_169381267.1">
    <property type="nucleotide sequence ID" value="NZ_JAAXLA010000016.1"/>
</dbReference>
<name>A0ABX1S9U6_9PSEU</name>
<accession>A0ABX1S9U6</accession>
<proteinExistence type="predicted"/>
<dbReference type="EMBL" id="JAAXLA010000016">
    <property type="protein sequence ID" value="NMH97875.1"/>
    <property type="molecule type" value="Genomic_DNA"/>
</dbReference>
<comment type="caution">
    <text evidence="1">The sequence shown here is derived from an EMBL/GenBank/DDBJ whole genome shotgun (WGS) entry which is preliminary data.</text>
</comment>
<sequence length="89" mass="10157">MRHSQKPDQADAIVVGFDRGPWLSAEDHYSGDELTFVNRNYPDSDEPLFFTEHEWNTIEAAAARSIPTTEYFVGEYDWNELVPHLGKAG</sequence>
<reference evidence="1 2" key="1">
    <citation type="submission" date="2020-04" db="EMBL/GenBank/DDBJ databases">
        <authorList>
            <person name="Klaysubun C."/>
            <person name="Duangmal K."/>
            <person name="Lipun K."/>
        </authorList>
    </citation>
    <scope>NUCLEOTIDE SEQUENCE [LARGE SCALE GENOMIC DNA]</scope>
    <source>
        <strain evidence="1 2">K10HN5</strain>
    </source>
</reference>
<protein>
    <submittedName>
        <fullName evidence="1">Uncharacterized protein</fullName>
    </submittedName>
</protein>
<evidence type="ECO:0000313" key="2">
    <source>
        <dbReference type="Proteomes" id="UP000820669"/>
    </source>
</evidence>
<keyword evidence="2" id="KW-1185">Reference proteome</keyword>
<dbReference type="Proteomes" id="UP000820669">
    <property type="component" value="Unassembled WGS sequence"/>
</dbReference>